<dbReference type="InterPro" id="IPR046346">
    <property type="entry name" value="Aminoacid_DH-like_N_sf"/>
</dbReference>
<keyword evidence="4 5" id="KW-0479">Metal-binding</keyword>
<evidence type="ECO:0000259" key="6">
    <source>
        <dbReference type="SMART" id="SM00919"/>
    </source>
</evidence>
<dbReference type="PRINTS" id="PR00072">
    <property type="entry name" value="MALOXRDTASE"/>
</dbReference>
<feature type="binding site" evidence="3">
    <location>
        <position position="287"/>
    </location>
    <ligand>
        <name>(S)-malate</name>
        <dbReference type="ChEBI" id="CHEBI:15589"/>
    </ligand>
</feature>
<dbReference type="Gene3D" id="3.40.50.10380">
    <property type="entry name" value="Malic enzyme, N-terminal domain"/>
    <property type="match status" value="1"/>
</dbReference>
<evidence type="ECO:0000256" key="2">
    <source>
        <dbReference type="ARBA" id="ARBA00023002"/>
    </source>
</evidence>
<feature type="binding site" evidence="4">
    <location>
        <position position="133"/>
    </location>
    <ligand>
        <name>a divalent metal cation</name>
        <dbReference type="ChEBI" id="CHEBI:60240"/>
    </ligand>
</feature>
<dbReference type="GO" id="GO:0016616">
    <property type="term" value="F:oxidoreductase activity, acting on the CH-OH group of donors, NAD or NADP as acceptor"/>
    <property type="evidence" value="ECO:0007669"/>
    <property type="project" value="InterPro"/>
</dbReference>
<organism evidence="8 9">
    <name type="scientific">Secundilactobacillus folii</name>
    <dbReference type="NCBI Taxonomy" id="2678357"/>
    <lineage>
        <taxon>Bacteria</taxon>
        <taxon>Bacillati</taxon>
        <taxon>Bacillota</taxon>
        <taxon>Bacilli</taxon>
        <taxon>Lactobacillales</taxon>
        <taxon>Lactobacillaceae</taxon>
        <taxon>Secundilactobacillus</taxon>
    </lineage>
</organism>
<comment type="similarity">
    <text evidence="1 5">Belongs to the malic enzymes family.</text>
</comment>
<dbReference type="Pfam" id="PF00390">
    <property type="entry name" value="malic"/>
    <property type="match status" value="1"/>
</dbReference>
<protein>
    <submittedName>
        <fullName evidence="8">NAD-dependent malic enzyme</fullName>
    </submittedName>
</protein>
<dbReference type="EMBL" id="WNJO01000005">
    <property type="protein sequence ID" value="MTV82019.1"/>
    <property type="molecule type" value="Genomic_DNA"/>
</dbReference>
<comment type="cofactor">
    <cofactor evidence="4">
        <name>Mg(2+)</name>
        <dbReference type="ChEBI" id="CHEBI:18420"/>
    </cofactor>
    <cofactor evidence="4">
        <name>Mn(2+)</name>
        <dbReference type="ChEBI" id="CHEBI:29035"/>
    </cofactor>
    <text evidence="4">Divalent metal cations. Prefers magnesium or manganese.</text>
</comment>
<dbReference type="SUPFAM" id="SSF53223">
    <property type="entry name" value="Aminoacid dehydrogenase-like, N-terminal domain"/>
    <property type="match status" value="1"/>
</dbReference>
<dbReference type="SMART" id="SM01274">
    <property type="entry name" value="malic"/>
    <property type="match status" value="1"/>
</dbReference>
<dbReference type="SUPFAM" id="SSF51735">
    <property type="entry name" value="NAD(P)-binding Rossmann-fold domains"/>
    <property type="match status" value="1"/>
</dbReference>
<evidence type="ECO:0000259" key="7">
    <source>
        <dbReference type="SMART" id="SM01274"/>
    </source>
</evidence>
<evidence type="ECO:0000256" key="3">
    <source>
        <dbReference type="PIRSR" id="PIRSR000106-2"/>
    </source>
</evidence>
<dbReference type="InterPro" id="IPR012301">
    <property type="entry name" value="Malic_N_dom"/>
</dbReference>
<dbReference type="Pfam" id="PF03949">
    <property type="entry name" value="Malic_M"/>
    <property type="match status" value="1"/>
</dbReference>
<keyword evidence="9" id="KW-1185">Reference proteome</keyword>
<evidence type="ECO:0000256" key="5">
    <source>
        <dbReference type="RuleBase" id="RU003427"/>
    </source>
</evidence>
<proteinExistence type="inferred from homology"/>
<dbReference type="PANTHER" id="PTHR43237">
    <property type="entry name" value="NADP-DEPENDENT MALIC ENZYME"/>
    <property type="match status" value="1"/>
</dbReference>
<keyword evidence="2" id="KW-0560">Oxidoreductase</keyword>
<reference evidence="8 9" key="1">
    <citation type="submission" date="2019-11" db="EMBL/GenBank/DDBJ databases">
        <title>Lactobacillus sp. nov. CRM56-3, isolated from fermented tea leaves.</title>
        <authorList>
            <person name="Phuengjayaem S."/>
            <person name="Tanasupawat S."/>
        </authorList>
    </citation>
    <scope>NUCLEOTIDE SEQUENCE [LARGE SCALE GENOMIC DNA]</scope>
    <source>
        <strain evidence="8 9">CRM56-3</strain>
    </source>
</reference>
<dbReference type="InterPro" id="IPR001891">
    <property type="entry name" value="Malic_OxRdtase"/>
</dbReference>
<dbReference type="InterPro" id="IPR037062">
    <property type="entry name" value="Malic_N_dom_sf"/>
</dbReference>
<feature type="domain" description="Malic enzyme N-terminal" evidence="7">
    <location>
        <begin position="15"/>
        <end position="148"/>
    </location>
</feature>
<evidence type="ECO:0000256" key="1">
    <source>
        <dbReference type="ARBA" id="ARBA00008785"/>
    </source>
</evidence>
<feature type="binding site" evidence="4">
    <location>
        <position position="159"/>
    </location>
    <ligand>
        <name>a divalent metal cation</name>
        <dbReference type="ChEBI" id="CHEBI:60240"/>
    </ligand>
</feature>
<dbReference type="InterPro" id="IPR012302">
    <property type="entry name" value="Malic_NAD-bd"/>
</dbReference>
<feature type="binding site" evidence="4">
    <location>
        <position position="134"/>
    </location>
    <ligand>
        <name>a divalent metal cation</name>
        <dbReference type="ChEBI" id="CHEBI:60240"/>
    </ligand>
</feature>
<evidence type="ECO:0000313" key="8">
    <source>
        <dbReference type="EMBL" id="MTV82019.1"/>
    </source>
</evidence>
<evidence type="ECO:0000313" key="9">
    <source>
        <dbReference type="Proteomes" id="UP000466388"/>
    </source>
</evidence>
<dbReference type="GO" id="GO:0046872">
    <property type="term" value="F:metal ion binding"/>
    <property type="evidence" value="ECO:0007669"/>
    <property type="project" value="UniProtKB-KW"/>
</dbReference>
<sequence length="391" mass="40711">MTDTDEILKVHENHTGVLDIQSDLDVQNKSDLGKAYTPGVAVISKLIAQHPELKSKYTVSGKLIALVTDGSAVLGLGNIGPAGGLPVIEGKALLYKDLAGINAIPMAVDQVSTAEIIKTIKNVSQSFAGIHLEDIAAPKCFEIEEALSASLDIPVYHDDQEGTAIVVLAGLINAAKVTGKSLVDMHVLINGVGASGLATAKLLHSAGLRNITLVDINGVVTAYDDRYNHYQRDLAGKLQTPDAMKGLALSDVISNQDVFIGLSDAHLLSGSDVQQMAPDPIIFALANPVPEIEPDEAAQAGAAVIATGSSAHPNQVNNILAFPGTFKGLLNSGLKHVDAKLQLVVAQALASVVEHPTATEVVPGVFNKQVVATVSQAIEQYASKTVATAEA</sequence>
<evidence type="ECO:0000256" key="4">
    <source>
        <dbReference type="PIRSR" id="PIRSR000106-3"/>
    </source>
</evidence>
<gene>
    <name evidence="8" type="ORF">GM612_05055</name>
</gene>
<dbReference type="PANTHER" id="PTHR43237:SF4">
    <property type="entry name" value="NADP-DEPENDENT MALIC ENZYME"/>
    <property type="match status" value="1"/>
</dbReference>
<dbReference type="AlphaFoldDB" id="A0A7X3C392"/>
<dbReference type="GO" id="GO:0004470">
    <property type="term" value="F:malic enzyme activity"/>
    <property type="evidence" value="ECO:0007669"/>
    <property type="project" value="InterPro"/>
</dbReference>
<dbReference type="PIRSF" id="PIRSF000106">
    <property type="entry name" value="ME"/>
    <property type="match status" value="1"/>
</dbReference>
<dbReference type="SMART" id="SM00919">
    <property type="entry name" value="Malic_M"/>
    <property type="match status" value="1"/>
</dbReference>
<feature type="domain" description="Malic enzyme NAD-binding" evidence="6">
    <location>
        <begin position="160"/>
        <end position="383"/>
    </location>
</feature>
<dbReference type="Gene3D" id="3.40.50.720">
    <property type="entry name" value="NAD(P)-binding Rossmann-like Domain"/>
    <property type="match status" value="1"/>
</dbReference>
<name>A0A7X3C392_9LACO</name>
<feature type="binding site" evidence="3">
    <location>
        <position position="317"/>
    </location>
    <ligand>
        <name>(S)-malate</name>
        <dbReference type="ChEBI" id="CHEBI:15589"/>
    </ligand>
</feature>
<dbReference type="GO" id="GO:0051287">
    <property type="term" value="F:NAD binding"/>
    <property type="evidence" value="ECO:0007669"/>
    <property type="project" value="InterPro"/>
</dbReference>
<dbReference type="InterPro" id="IPR036291">
    <property type="entry name" value="NAD(P)-bd_dom_sf"/>
</dbReference>
<dbReference type="InterPro" id="IPR051674">
    <property type="entry name" value="Malate_Decarboxylase"/>
</dbReference>
<accession>A0A7X3C392</accession>
<comment type="caution">
    <text evidence="8">The sequence shown here is derived from an EMBL/GenBank/DDBJ whole genome shotgun (WGS) entry which is preliminary data.</text>
</comment>
<dbReference type="Proteomes" id="UP000466388">
    <property type="component" value="Unassembled WGS sequence"/>
</dbReference>